<dbReference type="RefSeq" id="WP_247809470.1">
    <property type="nucleotide sequence ID" value="NZ_CP095855.1"/>
</dbReference>
<keyword evidence="3" id="KW-1185">Reference proteome</keyword>
<protein>
    <submittedName>
        <fullName evidence="2">Uncharacterized protein</fullName>
    </submittedName>
</protein>
<proteinExistence type="predicted"/>
<name>A0ABY4HTY2_CHIFI</name>
<feature type="compositionally biased region" description="Pro residues" evidence="1">
    <location>
        <begin position="8"/>
        <end position="17"/>
    </location>
</feature>
<accession>A0ABY4HTY2</accession>
<feature type="region of interest" description="Disordered" evidence="1">
    <location>
        <begin position="1"/>
        <end position="59"/>
    </location>
</feature>
<evidence type="ECO:0000313" key="2">
    <source>
        <dbReference type="EMBL" id="UPK67252.1"/>
    </source>
</evidence>
<evidence type="ECO:0000313" key="3">
    <source>
        <dbReference type="Proteomes" id="UP000830198"/>
    </source>
</evidence>
<dbReference type="EMBL" id="CP095855">
    <property type="protein sequence ID" value="UPK67252.1"/>
    <property type="molecule type" value="Genomic_DNA"/>
</dbReference>
<evidence type="ECO:0000256" key="1">
    <source>
        <dbReference type="SAM" id="MobiDB-lite"/>
    </source>
</evidence>
<sequence>MGKEITPVQPPDIPQPGNPEIIPGTIPDQPASPGKPEIAPVRDPNIPTAPPEIPGGGPA</sequence>
<reference evidence="2 3" key="1">
    <citation type="submission" date="2022-04" db="EMBL/GenBank/DDBJ databases">
        <title>The arsenic-methylating capacity of Chitinophaga filiformis YT5 during chitin decomposition.</title>
        <authorList>
            <person name="Chen G."/>
            <person name="Liang Y."/>
        </authorList>
    </citation>
    <scope>NUCLEOTIDE SEQUENCE [LARGE SCALE GENOMIC DNA]</scope>
    <source>
        <strain evidence="2 3">YT5</strain>
    </source>
</reference>
<dbReference type="Proteomes" id="UP000830198">
    <property type="component" value="Chromosome"/>
</dbReference>
<organism evidence="2 3">
    <name type="scientific">Chitinophaga filiformis</name>
    <name type="common">Myxococcus filiformis</name>
    <name type="synonym">Flexibacter filiformis</name>
    <dbReference type="NCBI Taxonomy" id="104663"/>
    <lineage>
        <taxon>Bacteria</taxon>
        <taxon>Pseudomonadati</taxon>
        <taxon>Bacteroidota</taxon>
        <taxon>Chitinophagia</taxon>
        <taxon>Chitinophagales</taxon>
        <taxon>Chitinophagaceae</taxon>
        <taxon>Chitinophaga</taxon>
    </lineage>
</organism>
<gene>
    <name evidence="2" type="ORF">MYF79_20130</name>
</gene>